<comment type="caution">
    <text evidence="1">The sequence shown here is derived from an EMBL/GenBank/DDBJ whole genome shotgun (WGS) entry which is preliminary data.</text>
</comment>
<dbReference type="Proteomes" id="UP001381693">
    <property type="component" value="Unassembled WGS sequence"/>
</dbReference>
<proteinExistence type="predicted"/>
<protein>
    <submittedName>
        <fullName evidence="1">Heat shock 70 kDa protein 12A</fullName>
    </submittedName>
</protein>
<sequence length="175" mass="19083">MMEKGMGLAILRGAVQFGLDPGVVTVRRSRLTYGVGVLNRFQRGFHPPDKRVVAAGSEWCADVLDRFVVVDESVAVGDVVIRPYTPATPGQSTVILHLYATPRHDAKFVTEEGVQRVGTLHLELGNQVPDNANVVLNGRREITVHMKFGDTEVKASAVDHLTGQVVRANIDFLAL</sequence>
<evidence type="ECO:0000313" key="2">
    <source>
        <dbReference type="Proteomes" id="UP001381693"/>
    </source>
</evidence>
<name>A0AAN8XAE6_HALRR</name>
<evidence type="ECO:0000313" key="1">
    <source>
        <dbReference type="EMBL" id="KAK7080760.1"/>
    </source>
</evidence>
<reference evidence="1 2" key="1">
    <citation type="submission" date="2023-11" db="EMBL/GenBank/DDBJ databases">
        <title>Halocaridina rubra genome assembly.</title>
        <authorList>
            <person name="Smith C."/>
        </authorList>
    </citation>
    <scope>NUCLEOTIDE SEQUENCE [LARGE SCALE GENOMIC DNA]</scope>
    <source>
        <strain evidence="1">EP-1</strain>
        <tissue evidence="1">Whole</tissue>
    </source>
</reference>
<keyword evidence="1" id="KW-0346">Stress response</keyword>
<dbReference type="AlphaFoldDB" id="A0AAN8XAE6"/>
<dbReference type="PANTHER" id="PTHR14187">
    <property type="entry name" value="ALPHA KINASE/ELONGATION FACTOR 2 KINASE"/>
    <property type="match status" value="1"/>
</dbReference>
<dbReference type="PANTHER" id="PTHR14187:SF46">
    <property type="entry name" value="HEAT SHOCK 70 KDA PROTEIN 12A"/>
    <property type="match status" value="1"/>
</dbReference>
<keyword evidence="2" id="KW-1185">Reference proteome</keyword>
<accession>A0AAN8XAE6</accession>
<gene>
    <name evidence="1" type="primary">HSPA12A_2</name>
    <name evidence="1" type="ORF">SK128_008523</name>
</gene>
<organism evidence="1 2">
    <name type="scientific">Halocaridina rubra</name>
    <name type="common">Hawaiian red shrimp</name>
    <dbReference type="NCBI Taxonomy" id="373956"/>
    <lineage>
        <taxon>Eukaryota</taxon>
        <taxon>Metazoa</taxon>
        <taxon>Ecdysozoa</taxon>
        <taxon>Arthropoda</taxon>
        <taxon>Crustacea</taxon>
        <taxon>Multicrustacea</taxon>
        <taxon>Malacostraca</taxon>
        <taxon>Eumalacostraca</taxon>
        <taxon>Eucarida</taxon>
        <taxon>Decapoda</taxon>
        <taxon>Pleocyemata</taxon>
        <taxon>Caridea</taxon>
        <taxon>Atyoidea</taxon>
        <taxon>Atyidae</taxon>
        <taxon>Halocaridina</taxon>
    </lineage>
</organism>
<dbReference type="EMBL" id="JAXCGZ010005800">
    <property type="protein sequence ID" value="KAK7080760.1"/>
    <property type="molecule type" value="Genomic_DNA"/>
</dbReference>